<reference evidence="6" key="1">
    <citation type="journal article" date="2016" name="BioMetals">
        <title>Accumulation of Ag and Cu in Amanita strobiliformis and characterization of its Cu and Ag uptake transporter genes AsCTR2 and AsCTR3.</title>
        <authorList>
            <person name="Benes V."/>
            <person name="Hlozkova K."/>
            <person name="Matenova M."/>
            <person name="Borovicka J."/>
            <person name="Kotrba P."/>
        </authorList>
    </citation>
    <scope>NUCLEOTIDE SEQUENCE</scope>
</reference>
<dbReference type="PANTHER" id="PTHR12483">
    <property type="entry name" value="SOLUTE CARRIER FAMILY 31 COPPER TRANSPORTERS"/>
    <property type="match status" value="1"/>
</dbReference>
<evidence type="ECO:0000256" key="1">
    <source>
        <dbReference type="ARBA" id="ARBA00004141"/>
    </source>
</evidence>
<dbReference type="AlphaFoldDB" id="K4IPD1"/>
<keyword evidence="2 5" id="KW-0812">Transmembrane</keyword>
<dbReference type="InterPro" id="IPR007274">
    <property type="entry name" value="Cop_transporter"/>
</dbReference>
<dbReference type="Pfam" id="PF04145">
    <property type="entry name" value="Ctr"/>
    <property type="match status" value="1"/>
</dbReference>
<feature type="transmembrane region" description="Helical" evidence="5">
    <location>
        <begin position="130"/>
        <end position="153"/>
    </location>
</feature>
<feature type="transmembrane region" description="Helical" evidence="5">
    <location>
        <begin position="33"/>
        <end position="50"/>
    </location>
</feature>
<evidence type="ECO:0000256" key="5">
    <source>
        <dbReference type="RuleBase" id="RU367022"/>
    </source>
</evidence>
<keyword evidence="5" id="KW-0813">Transport</keyword>
<protein>
    <recommendedName>
        <fullName evidence="5">Copper transport protein</fullName>
    </recommendedName>
</protein>
<keyword evidence="5" id="KW-0406">Ion transport</keyword>
<keyword evidence="5" id="KW-0186">Copper</keyword>
<evidence type="ECO:0000256" key="4">
    <source>
        <dbReference type="ARBA" id="ARBA00023136"/>
    </source>
</evidence>
<gene>
    <name evidence="6" type="primary">CTR3</name>
</gene>
<organism evidence="6">
    <name type="scientific">Amanita strobiliformis</name>
    <dbReference type="NCBI Taxonomy" id="67730"/>
    <lineage>
        <taxon>Eukaryota</taxon>
        <taxon>Fungi</taxon>
        <taxon>Dikarya</taxon>
        <taxon>Basidiomycota</taxon>
        <taxon>Agaricomycotina</taxon>
        <taxon>Agaricomycetes</taxon>
        <taxon>Agaricomycetidae</taxon>
        <taxon>Agaricales</taxon>
        <taxon>Pluteineae</taxon>
        <taxon>Amanitaceae</taxon>
        <taxon>Amanita</taxon>
    </lineage>
</organism>
<name>K4IPD1_9AGAR</name>
<dbReference type="GO" id="GO:0005886">
    <property type="term" value="C:plasma membrane"/>
    <property type="evidence" value="ECO:0007669"/>
    <property type="project" value="TreeGrafter"/>
</dbReference>
<keyword evidence="4 5" id="KW-0472">Membrane</keyword>
<proteinExistence type="evidence at transcript level"/>
<keyword evidence="3 5" id="KW-1133">Transmembrane helix</keyword>
<evidence type="ECO:0000256" key="2">
    <source>
        <dbReference type="ARBA" id="ARBA00022692"/>
    </source>
</evidence>
<comment type="similarity">
    <text evidence="5">Belongs to the copper transporter (Ctr) (TC 1.A.56) family. SLC31A subfamily.</text>
</comment>
<dbReference type="GO" id="GO:0005375">
    <property type="term" value="F:copper ion transmembrane transporter activity"/>
    <property type="evidence" value="ECO:0007669"/>
    <property type="project" value="UniProtKB-UniRule"/>
</dbReference>
<comment type="subcellular location">
    <subcellularLocation>
        <location evidence="1 5">Membrane</location>
        <topology evidence="1 5">Multi-pass membrane protein</topology>
    </subcellularLocation>
</comment>
<evidence type="ECO:0000256" key="3">
    <source>
        <dbReference type="ARBA" id="ARBA00022989"/>
    </source>
</evidence>
<sequence>MNMGSGSSMNQMSSFHFKLIGDTLWFQAWTPDSPGTVAGACLGLFFLAIFERWIAAARATAEWSWNRSAQLAVSERPNRSKEPTHQKFPVNKHSHLILKSLSLRGGPFSPPFIPSHDIARGALQAVQTALTFLFMLAIMTFQIGFFISVSLGAGVGEMMFGRHIAAAMGH</sequence>
<keyword evidence="5" id="KW-0187">Copper transport</keyword>
<accession>K4IPD1</accession>
<dbReference type="PANTHER" id="PTHR12483:SF27">
    <property type="entry name" value="COPPER TRANSPORT PROTEIN CTR1"/>
    <property type="match status" value="1"/>
</dbReference>
<evidence type="ECO:0000313" key="6">
    <source>
        <dbReference type="EMBL" id="AFU72291.1"/>
    </source>
</evidence>
<dbReference type="EMBL" id="JX463747">
    <property type="protein sequence ID" value="AFU72291.1"/>
    <property type="molecule type" value="mRNA"/>
</dbReference>